<dbReference type="RefSeq" id="WP_188532749.1">
    <property type="nucleotide sequence ID" value="NZ_BMGR01000014.1"/>
</dbReference>
<dbReference type="Proteomes" id="UP000644756">
    <property type="component" value="Unassembled WGS sequence"/>
</dbReference>
<organism evidence="1 2">
    <name type="scientific">Paenibacillus abyssi</name>
    <dbReference type="NCBI Taxonomy" id="1340531"/>
    <lineage>
        <taxon>Bacteria</taxon>
        <taxon>Bacillati</taxon>
        <taxon>Bacillota</taxon>
        <taxon>Bacilli</taxon>
        <taxon>Bacillales</taxon>
        <taxon>Paenibacillaceae</taxon>
        <taxon>Paenibacillus</taxon>
    </lineage>
</organism>
<reference evidence="1" key="1">
    <citation type="journal article" date="2014" name="Int. J. Syst. Evol. Microbiol.">
        <title>Complete genome sequence of Corynebacterium casei LMG S-19264T (=DSM 44701T), isolated from a smear-ripened cheese.</title>
        <authorList>
            <consortium name="US DOE Joint Genome Institute (JGI-PGF)"/>
            <person name="Walter F."/>
            <person name="Albersmeier A."/>
            <person name="Kalinowski J."/>
            <person name="Ruckert C."/>
        </authorList>
    </citation>
    <scope>NUCLEOTIDE SEQUENCE</scope>
    <source>
        <strain evidence="1">CGMCC 1.12987</strain>
    </source>
</reference>
<sequence length="137" mass="15745">MNVQHFKACLAMGTEDWELGNVLDQPVGEIMSFPLEYSSLIYVPIRIFLDAKEYFLTDGDLRIIYRGLIDDEGMVGTIVKDFTTIHMFINTIIAFATDDDHFLEKMLGHPEMVETYVHHMLQGISDTFFNQGLSELF</sequence>
<dbReference type="EMBL" id="BMGR01000014">
    <property type="protein sequence ID" value="GGG18410.1"/>
    <property type="molecule type" value="Genomic_DNA"/>
</dbReference>
<dbReference type="AlphaFoldDB" id="A0A917G1N2"/>
<comment type="caution">
    <text evidence="1">The sequence shown here is derived from an EMBL/GenBank/DDBJ whole genome shotgun (WGS) entry which is preliminary data.</text>
</comment>
<proteinExistence type="predicted"/>
<protein>
    <submittedName>
        <fullName evidence="1">Uncharacterized protein</fullName>
    </submittedName>
</protein>
<evidence type="ECO:0000313" key="1">
    <source>
        <dbReference type="EMBL" id="GGG18410.1"/>
    </source>
</evidence>
<keyword evidence="2" id="KW-1185">Reference proteome</keyword>
<gene>
    <name evidence="1" type="ORF">GCM10010916_39050</name>
</gene>
<evidence type="ECO:0000313" key="2">
    <source>
        <dbReference type="Proteomes" id="UP000644756"/>
    </source>
</evidence>
<name>A0A917G1N2_9BACL</name>
<reference evidence="1" key="2">
    <citation type="submission" date="2020-09" db="EMBL/GenBank/DDBJ databases">
        <authorList>
            <person name="Sun Q."/>
            <person name="Zhou Y."/>
        </authorList>
    </citation>
    <scope>NUCLEOTIDE SEQUENCE</scope>
    <source>
        <strain evidence="1">CGMCC 1.12987</strain>
    </source>
</reference>
<accession>A0A917G1N2</accession>